<comment type="caution">
    <text evidence="8">The sequence shown here is derived from an EMBL/GenBank/DDBJ whole genome shotgun (WGS) entry which is preliminary data.</text>
</comment>
<feature type="transmembrane region" description="Helical" evidence="6">
    <location>
        <begin position="92"/>
        <end position="115"/>
    </location>
</feature>
<feature type="transmembrane region" description="Helical" evidence="6">
    <location>
        <begin position="179"/>
        <end position="205"/>
    </location>
</feature>
<proteinExistence type="inferred from homology"/>
<dbReference type="Proteomes" id="UP000177869">
    <property type="component" value="Unassembled WGS sequence"/>
</dbReference>
<evidence type="ECO:0000256" key="5">
    <source>
        <dbReference type="ARBA" id="ARBA00023136"/>
    </source>
</evidence>
<evidence type="ECO:0000313" key="8">
    <source>
        <dbReference type="EMBL" id="OGI59569.1"/>
    </source>
</evidence>
<evidence type="ECO:0000256" key="2">
    <source>
        <dbReference type="ARBA" id="ARBA00006143"/>
    </source>
</evidence>
<feature type="domain" description="Cytochrome C biogenesis protein transmembrane" evidence="7">
    <location>
        <begin position="10"/>
        <end position="236"/>
    </location>
</feature>
<dbReference type="STRING" id="1801732.A2814_01070"/>
<feature type="transmembrane region" description="Helical" evidence="6">
    <location>
        <begin position="57"/>
        <end position="86"/>
    </location>
</feature>
<dbReference type="PANTHER" id="PTHR31272">
    <property type="entry name" value="CYTOCHROME C-TYPE BIOGENESIS PROTEIN HI_1454-RELATED"/>
    <property type="match status" value="1"/>
</dbReference>
<keyword evidence="5 6" id="KW-0472">Membrane</keyword>
<dbReference type="GO" id="GO:0016020">
    <property type="term" value="C:membrane"/>
    <property type="evidence" value="ECO:0007669"/>
    <property type="project" value="UniProtKB-SubCell"/>
</dbReference>
<dbReference type="AlphaFoldDB" id="A0A1F6UQC0"/>
<accession>A0A1F6UQC0</accession>
<name>A0A1F6UQC0_9BACT</name>
<dbReference type="Pfam" id="PF02683">
    <property type="entry name" value="DsbD_TM"/>
    <property type="match status" value="1"/>
</dbReference>
<dbReference type="InterPro" id="IPR003834">
    <property type="entry name" value="Cyt_c_assmbl_TM_dom"/>
</dbReference>
<comment type="similarity">
    <text evidence="2">Belongs to the DsbD family.</text>
</comment>
<dbReference type="GO" id="GO:0017004">
    <property type="term" value="P:cytochrome complex assembly"/>
    <property type="evidence" value="ECO:0007669"/>
    <property type="project" value="InterPro"/>
</dbReference>
<evidence type="ECO:0000256" key="4">
    <source>
        <dbReference type="ARBA" id="ARBA00022989"/>
    </source>
</evidence>
<sequence length="264" mass="27977">MIELSIGFIAASFFAGLLTFLAPCTLPLVPAYLGFISGVDQEALKNPATANAARRKIFLNGLAFIVGFSLVFIVFGVLAGFAGTALAPYRIWLARIGGVLVILFGLFMLGFFSALGGSTLGGKLSALFTDKRIPIPNWLTLGKPSSSLFIGGTFALGWTPCVGPILGSILLLAGTSGTAFTGGVMLTVFSIGLAIPFLLIALAFSKATAYIDRISKYLKVVSVVGGLFLILLGLLLATDNFGLTIQYGYELFDFINYDRLLEYL</sequence>
<feature type="transmembrane region" description="Helical" evidence="6">
    <location>
        <begin position="217"/>
        <end position="237"/>
    </location>
</feature>
<feature type="transmembrane region" description="Helical" evidence="6">
    <location>
        <begin position="6"/>
        <end position="36"/>
    </location>
</feature>
<keyword evidence="4 6" id="KW-1133">Transmembrane helix</keyword>
<dbReference type="PANTHER" id="PTHR31272:SF4">
    <property type="entry name" value="CYTOCHROME C-TYPE BIOGENESIS PROTEIN HI_1454-RELATED"/>
    <property type="match status" value="1"/>
</dbReference>
<comment type="subcellular location">
    <subcellularLocation>
        <location evidence="1">Membrane</location>
        <topology evidence="1">Multi-pass membrane protein</topology>
    </subcellularLocation>
</comment>
<evidence type="ECO:0000256" key="1">
    <source>
        <dbReference type="ARBA" id="ARBA00004141"/>
    </source>
</evidence>
<organism evidence="8 9">
    <name type="scientific">Candidatus Nomurabacteria bacterium RIFCSPHIGHO2_01_FULL_38_19</name>
    <dbReference type="NCBI Taxonomy" id="1801732"/>
    <lineage>
        <taxon>Bacteria</taxon>
        <taxon>Candidatus Nomuraibacteriota</taxon>
    </lineage>
</organism>
<dbReference type="InterPro" id="IPR051790">
    <property type="entry name" value="Cytochrome_c-biogenesis_DsbD"/>
</dbReference>
<dbReference type="EMBL" id="MFTI01000031">
    <property type="protein sequence ID" value="OGI59569.1"/>
    <property type="molecule type" value="Genomic_DNA"/>
</dbReference>
<keyword evidence="3 6" id="KW-0812">Transmembrane</keyword>
<feature type="transmembrane region" description="Helical" evidence="6">
    <location>
        <begin position="148"/>
        <end position="173"/>
    </location>
</feature>
<reference evidence="8 9" key="1">
    <citation type="journal article" date="2016" name="Nat. Commun.">
        <title>Thousands of microbial genomes shed light on interconnected biogeochemical processes in an aquifer system.</title>
        <authorList>
            <person name="Anantharaman K."/>
            <person name="Brown C.T."/>
            <person name="Hug L.A."/>
            <person name="Sharon I."/>
            <person name="Castelle C.J."/>
            <person name="Probst A.J."/>
            <person name="Thomas B.C."/>
            <person name="Singh A."/>
            <person name="Wilkins M.J."/>
            <person name="Karaoz U."/>
            <person name="Brodie E.L."/>
            <person name="Williams K.H."/>
            <person name="Hubbard S.S."/>
            <person name="Banfield J.F."/>
        </authorList>
    </citation>
    <scope>NUCLEOTIDE SEQUENCE [LARGE SCALE GENOMIC DNA]</scope>
</reference>
<evidence type="ECO:0000256" key="3">
    <source>
        <dbReference type="ARBA" id="ARBA00022692"/>
    </source>
</evidence>
<evidence type="ECO:0000313" key="9">
    <source>
        <dbReference type="Proteomes" id="UP000177869"/>
    </source>
</evidence>
<evidence type="ECO:0000259" key="7">
    <source>
        <dbReference type="Pfam" id="PF02683"/>
    </source>
</evidence>
<protein>
    <recommendedName>
        <fullName evidence="7">Cytochrome C biogenesis protein transmembrane domain-containing protein</fullName>
    </recommendedName>
</protein>
<gene>
    <name evidence="8" type="ORF">A2814_01070</name>
</gene>
<evidence type="ECO:0000256" key="6">
    <source>
        <dbReference type="SAM" id="Phobius"/>
    </source>
</evidence>